<name>A0A852VMU1_9MICO</name>
<dbReference type="AlphaFoldDB" id="A0A852VMU1"/>
<evidence type="ECO:0000256" key="2">
    <source>
        <dbReference type="ARBA" id="ARBA00022741"/>
    </source>
</evidence>
<dbReference type="SMART" id="SM00382">
    <property type="entry name" value="AAA"/>
    <property type="match status" value="1"/>
</dbReference>
<gene>
    <name evidence="5" type="ORF">BJY20_001769</name>
</gene>
<protein>
    <submittedName>
        <fullName evidence="5">Iron complex transport system ATP-binding protein</fullName>
    </submittedName>
</protein>
<evidence type="ECO:0000256" key="3">
    <source>
        <dbReference type="ARBA" id="ARBA00022840"/>
    </source>
</evidence>
<dbReference type="GO" id="GO:0005524">
    <property type="term" value="F:ATP binding"/>
    <property type="evidence" value="ECO:0007669"/>
    <property type="project" value="UniProtKB-KW"/>
</dbReference>
<feature type="domain" description="ABC transporter" evidence="4">
    <location>
        <begin position="4"/>
        <end position="243"/>
    </location>
</feature>
<dbReference type="InterPro" id="IPR003439">
    <property type="entry name" value="ABC_transporter-like_ATP-bd"/>
</dbReference>
<evidence type="ECO:0000256" key="1">
    <source>
        <dbReference type="ARBA" id="ARBA00022448"/>
    </source>
</evidence>
<sequence length="268" mass="29229">MSCITSAGVAWAAHGVSWTVDDTTVLDGVTLSGEPGRVTALLGPNGSGKTTFLSLLSGVRKPSTGRIEVGDPPRPLRRMRPRTRARTLALVEQHADTGLQLTVRQVVELGRIPHRRRDATHEDHSVVSEAMQLAEVSHLVDRSWATLSGGERQRVQLARALAQQPSLLLLDEPTNHLDLHHQIDFLTRIRSLGVTTIAALHDLELAAAFCDDAAVLEGGRLVRSGTVDEVLTPELVADVYRVDADVERHPRVARPHVRWAGLIEEGAR</sequence>
<dbReference type="PANTHER" id="PTHR42794">
    <property type="entry name" value="HEMIN IMPORT ATP-BINDING PROTEIN HMUV"/>
    <property type="match status" value="1"/>
</dbReference>
<comment type="caution">
    <text evidence="5">The sequence shown here is derived from an EMBL/GenBank/DDBJ whole genome shotgun (WGS) entry which is preliminary data.</text>
</comment>
<dbReference type="SUPFAM" id="SSF52540">
    <property type="entry name" value="P-loop containing nucleoside triphosphate hydrolases"/>
    <property type="match status" value="1"/>
</dbReference>
<dbReference type="FunFam" id="3.40.50.300:FF:000134">
    <property type="entry name" value="Iron-enterobactin ABC transporter ATP-binding protein"/>
    <property type="match status" value="1"/>
</dbReference>
<keyword evidence="6" id="KW-1185">Reference proteome</keyword>
<dbReference type="CDD" id="cd03214">
    <property type="entry name" value="ABC_Iron-Siderophores_B12_Hemin"/>
    <property type="match status" value="1"/>
</dbReference>
<dbReference type="InterPro" id="IPR003593">
    <property type="entry name" value="AAA+_ATPase"/>
</dbReference>
<dbReference type="PROSITE" id="PS50893">
    <property type="entry name" value="ABC_TRANSPORTER_2"/>
    <property type="match status" value="1"/>
</dbReference>
<organism evidence="5 6">
    <name type="scientific">Janibacter cremeus</name>
    <dbReference type="NCBI Taxonomy" id="1285192"/>
    <lineage>
        <taxon>Bacteria</taxon>
        <taxon>Bacillati</taxon>
        <taxon>Actinomycetota</taxon>
        <taxon>Actinomycetes</taxon>
        <taxon>Micrococcales</taxon>
        <taxon>Intrasporangiaceae</taxon>
        <taxon>Janibacter</taxon>
    </lineage>
</organism>
<dbReference type="PROSITE" id="PS00211">
    <property type="entry name" value="ABC_TRANSPORTER_1"/>
    <property type="match status" value="1"/>
</dbReference>
<reference evidence="5 6" key="1">
    <citation type="submission" date="2020-07" db="EMBL/GenBank/DDBJ databases">
        <title>Sequencing the genomes of 1000 actinobacteria strains.</title>
        <authorList>
            <person name="Klenk H.-P."/>
        </authorList>
    </citation>
    <scope>NUCLEOTIDE SEQUENCE [LARGE SCALE GENOMIC DNA]</scope>
    <source>
        <strain evidence="5 6">DSM 26154</strain>
    </source>
</reference>
<dbReference type="RefSeq" id="WP_185991195.1">
    <property type="nucleotide sequence ID" value="NZ_JACCAE010000001.1"/>
</dbReference>
<evidence type="ECO:0000313" key="5">
    <source>
        <dbReference type="EMBL" id="NYF98377.1"/>
    </source>
</evidence>
<keyword evidence="2" id="KW-0547">Nucleotide-binding</keyword>
<evidence type="ECO:0000259" key="4">
    <source>
        <dbReference type="PROSITE" id="PS50893"/>
    </source>
</evidence>
<dbReference type="InterPro" id="IPR027417">
    <property type="entry name" value="P-loop_NTPase"/>
</dbReference>
<dbReference type="Gene3D" id="3.40.50.300">
    <property type="entry name" value="P-loop containing nucleotide triphosphate hydrolases"/>
    <property type="match status" value="1"/>
</dbReference>
<proteinExistence type="predicted"/>
<keyword evidence="3 5" id="KW-0067">ATP-binding</keyword>
<dbReference type="InterPro" id="IPR017871">
    <property type="entry name" value="ABC_transporter-like_CS"/>
</dbReference>
<dbReference type="EMBL" id="JACCAE010000001">
    <property type="protein sequence ID" value="NYF98377.1"/>
    <property type="molecule type" value="Genomic_DNA"/>
</dbReference>
<keyword evidence="1" id="KW-0813">Transport</keyword>
<accession>A0A852VMU1</accession>
<evidence type="ECO:0000313" key="6">
    <source>
        <dbReference type="Proteomes" id="UP000554054"/>
    </source>
</evidence>
<dbReference type="PANTHER" id="PTHR42794:SF2">
    <property type="entry name" value="ABC TRANSPORTER ATP-BINDING PROTEIN"/>
    <property type="match status" value="1"/>
</dbReference>
<dbReference type="GO" id="GO:0016887">
    <property type="term" value="F:ATP hydrolysis activity"/>
    <property type="evidence" value="ECO:0007669"/>
    <property type="project" value="InterPro"/>
</dbReference>
<dbReference type="Proteomes" id="UP000554054">
    <property type="component" value="Unassembled WGS sequence"/>
</dbReference>
<dbReference type="Pfam" id="PF00005">
    <property type="entry name" value="ABC_tran"/>
    <property type="match status" value="1"/>
</dbReference>